<evidence type="ECO:0000256" key="4">
    <source>
        <dbReference type="ARBA" id="ARBA00013858"/>
    </source>
</evidence>
<comment type="caution">
    <text evidence="13">The sequence shown here is derived from an EMBL/GenBank/DDBJ whole genome shotgun (WGS) entry which is preliminary data.</text>
</comment>
<comment type="similarity">
    <text evidence="2">Belongs to the MoaE family.</text>
</comment>
<reference evidence="13 14" key="1">
    <citation type="journal article" date="2020" name="Microorganisms">
        <title>Osmotic Adaptation and Compatible Solute Biosynthesis of Phototrophic Bacteria as Revealed from Genome Analyses.</title>
        <authorList>
            <person name="Imhoff J.F."/>
            <person name="Rahn T."/>
            <person name="Kunzel S."/>
            <person name="Keller A."/>
            <person name="Neulinger S.C."/>
        </authorList>
    </citation>
    <scope>NUCLEOTIDE SEQUENCE [LARGE SCALE GENOMIC DNA]</scope>
    <source>
        <strain evidence="13 14">DSM 9895</strain>
    </source>
</reference>
<dbReference type="Gene3D" id="3.90.1170.40">
    <property type="entry name" value="Molybdopterin biosynthesis MoaE subunit"/>
    <property type="match status" value="1"/>
</dbReference>
<evidence type="ECO:0000256" key="9">
    <source>
        <dbReference type="ARBA" id="ARBA00030407"/>
    </source>
</evidence>
<dbReference type="SUPFAM" id="SSF54690">
    <property type="entry name" value="Molybdopterin synthase subunit MoaE"/>
    <property type="match status" value="1"/>
</dbReference>
<dbReference type="InterPro" id="IPR003448">
    <property type="entry name" value="Mopterin_biosynth_MoaE"/>
</dbReference>
<evidence type="ECO:0000256" key="7">
    <source>
        <dbReference type="ARBA" id="ARBA00026066"/>
    </source>
</evidence>
<evidence type="ECO:0000256" key="1">
    <source>
        <dbReference type="ARBA" id="ARBA00005046"/>
    </source>
</evidence>
<dbReference type="EC" id="2.8.1.12" evidence="3"/>
<dbReference type="CDD" id="cd00756">
    <property type="entry name" value="MoaE"/>
    <property type="match status" value="1"/>
</dbReference>
<gene>
    <name evidence="13" type="ORF">CKO28_17070</name>
</gene>
<accession>A0ABS1DGZ6</accession>
<sequence length="169" mass="19010">MIRVQREDFEIGAELDALTRDNPGVGGLCSFVGLVRDLHPDARTPDSESGEGRVHGEVRAMTLEHYPGMTEKMLRRIDAEAHRRWPLEASLVIHRYGRMEPGERIVLVATASAHRQAAFESCQFLIDWLKTKAPFWKLEETPDGGCWVDARVGDDAAAARWGRDDWAAE</sequence>
<dbReference type="Pfam" id="PF02391">
    <property type="entry name" value="MoaE"/>
    <property type="match status" value="1"/>
</dbReference>
<evidence type="ECO:0000256" key="2">
    <source>
        <dbReference type="ARBA" id="ARBA00005426"/>
    </source>
</evidence>
<dbReference type="EMBL" id="NRRL01000060">
    <property type="protein sequence ID" value="MBK1669751.1"/>
    <property type="molecule type" value="Genomic_DNA"/>
</dbReference>
<organism evidence="13 14">
    <name type="scientific">Rhodovibrio sodomensis</name>
    <dbReference type="NCBI Taxonomy" id="1088"/>
    <lineage>
        <taxon>Bacteria</taxon>
        <taxon>Pseudomonadati</taxon>
        <taxon>Pseudomonadota</taxon>
        <taxon>Alphaproteobacteria</taxon>
        <taxon>Rhodospirillales</taxon>
        <taxon>Rhodovibrionaceae</taxon>
        <taxon>Rhodovibrio</taxon>
    </lineage>
</organism>
<evidence type="ECO:0000313" key="13">
    <source>
        <dbReference type="EMBL" id="MBK1669751.1"/>
    </source>
</evidence>
<keyword evidence="14" id="KW-1185">Reference proteome</keyword>
<evidence type="ECO:0000256" key="10">
    <source>
        <dbReference type="ARBA" id="ARBA00030781"/>
    </source>
</evidence>
<dbReference type="RefSeq" id="WP_200342093.1">
    <property type="nucleotide sequence ID" value="NZ_NRRL01000060.1"/>
</dbReference>
<evidence type="ECO:0000256" key="3">
    <source>
        <dbReference type="ARBA" id="ARBA00011950"/>
    </source>
</evidence>
<dbReference type="InterPro" id="IPR036563">
    <property type="entry name" value="MoaE_sf"/>
</dbReference>
<evidence type="ECO:0000256" key="6">
    <source>
        <dbReference type="ARBA" id="ARBA00025448"/>
    </source>
</evidence>
<evidence type="ECO:0000313" key="14">
    <source>
        <dbReference type="Proteomes" id="UP001296873"/>
    </source>
</evidence>
<proteinExistence type="inferred from homology"/>
<evidence type="ECO:0000256" key="11">
    <source>
        <dbReference type="ARBA" id="ARBA00032474"/>
    </source>
</evidence>
<keyword evidence="5" id="KW-0501">Molybdenum cofactor biosynthesis</keyword>
<comment type="pathway">
    <text evidence="1">Cofactor biosynthesis; molybdopterin biosynthesis.</text>
</comment>
<protein>
    <recommendedName>
        <fullName evidence="4">Molybdopterin synthase catalytic subunit</fullName>
        <ecNumber evidence="3">2.8.1.12</ecNumber>
    </recommendedName>
    <alternativeName>
        <fullName evidence="10">MPT synthase subunit 2</fullName>
    </alternativeName>
    <alternativeName>
        <fullName evidence="8">Molybdenum cofactor biosynthesis protein E</fullName>
    </alternativeName>
    <alternativeName>
        <fullName evidence="9">Molybdopterin-converting factor large subunit</fullName>
    </alternativeName>
    <alternativeName>
        <fullName evidence="11">Molybdopterin-converting factor subunit 2</fullName>
    </alternativeName>
</protein>
<comment type="subunit">
    <text evidence="7">Heterotetramer of 2 MoaD subunits and 2 MoaE subunits. Also stable as homodimer. The enzyme changes between these two forms during catalysis.</text>
</comment>
<comment type="function">
    <text evidence="6">Converts molybdopterin precursor Z into molybdopterin. This requires the incorporation of two sulfur atoms into precursor Z to generate a dithiolene group. The sulfur is provided by MoaD.</text>
</comment>
<dbReference type="Proteomes" id="UP001296873">
    <property type="component" value="Unassembled WGS sequence"/>
</dbReference>
<evidence type="ECO:0000256" key="8">
    <source>
        <dbReference type="ARBA" id="ARBA00029745"/>
    </source>
</evidence>
<evidence type="ECO:0000256" key="5">
    <source>
        <dbReference type="ARBA" id="ARBA00023150"/>
    </source>
</evidence>
<comment type="catalytic activity">
    <reaction evidence="12">
        <text>2 [molybdopterin-synthase sulfur-carrier protein]-C-terminal-Gly-aminoethanethioate + cyclic pyranopterin phosphate + H2O = molybdopterin + 2 [molybdopterin-synthase sulfur-carrier protein]-C-terminal Gly-Gly + 2 H(+)</text>
        <dbReference type="Rhea" id="RHEA:26333"/>
        <dbReference type="Rhea" id="RHEA-COMP:12202"/>
        <dbReference type="Rhea" id="RHEA-COMP:19907"/>
        <dbReference type="ChEBI" id="CHEBI:15377"/>
        <dbReference type="ChEBI" id="CHEBI:15378"/>
        <dbReference type="ChEBI" id="CHEBI:58698"/>
        <dbReference type="ChEBI" id="CHEBI:59648"/>
        <dbReference type="ChEBI" id="CHEBI:90778"/>
        <dbReference type="ChEBI" id="CHEBI:232372"/>
        <dbReference type="EC" id="2.8.1.12"/>
    </reaction>
</comment>
<name>A0ABS1DGZ6_9PROT</name>
<evidence type="ECO:0000256" key="12">
    <source>
        <dbReference type="ARBA" id="ARBA00049878"/>
    </source>
</evidence>
<dbReference type="PANTHER" id="PTHR23404">
    <property type="entry name" value="MOLYBDOPTERIN SYNTHASE RELATED"/>
    <property type="match status" value="1"/>
</dbReference>